<organism evidence="10">
    <name type="scientific">Diabrotica virgifera virgifera</name>
    <name type="common">western corn rootworm</name>
    <dbReference type="NCBI Taxonomy" id="50390"/>
    <lineage>
        <taxon>Eukaryota</taxon>
        <taxon>Metazoa</taxon>
        <taxon>Ecdysozoa</taxon>
        <taxon>Arthropoda</taxon>
        <taxon>Hexapoda</taxon>
        <taxon>Insecta</taxon>
        <taxon>Pterygota</taxon>
        <taxon>Neoptera</taxon>
        <taxon>Endopterygota</taxon>
        <taxon>Coleoptera</taxon>
        <taxon>Polyphaga</taxon>
        <taxon>Cucujiformia</taxon>
        <taxon>Chrysomeloidea</taxon>
        <taxon>Chrysomelidae</taxon>
        <taxon>Galerucinae</taxon>
        <taxon>Diabroticina</taxon>
        <taxon>Diabroticites</taxon>
        <taxon>Diabrotica</taxon>
    </lineage>
</organism>
<dbReference type="PANTHER" id="PTHR12992">
    <property type="entry name" value="NUDIX HYDROLASE"/>
    <property type="match status" value="1"/>
</dbReference>
<dbReference type="InterPro" id="IPR015797">
    <property type="entry name" value="NUDIX_hydrolase-like_dom_sf"/>
</dbReference>
<dbReference type="EnsemblMetazoa" id="XM_050659769.1">
    <property type="protein sequence ID" value="XP_050515726.1"/>
    <property type="gene ID" value="LOC126890652"/>
</dbReference>
<evidence type="ECO:0000256" key="4">
    <source>
        <dbReference type="ARBA" id="ARBA00022801"/>
    </source>
</evidence>
<dbReference type="CDD" id="cd03426">
    <property type="entry name" value="NUDIX_CoAse_Nudt7"/>
    <property type="match status" value="1"/>
</dbReference>
<dbReference type="GO" id="GO:0010945">
    <property type="term" value="F:coenzyme A diphosphatase activity"/>
    <property type="evidence" value="ECO:0007669"/>
    <property type="project" value="InterPro"/>
</dbReference>
<evidence type="ECO:0000256" key="5">
    <source>
        <dbReference type="ARBA" id="ARBA00022842"/>
    </source>
</evidence>
<dbReference type="FunCoup" id="A0A6P7H1M9">
    <property type="interactions" value="180"/>
</dbReference>
<keyword evidence="6" id="KW-0464">Manganese</keyword>
<proteinExistence type="predicted"/>
<dbReference type="GO" id="GO:0046872">
    <property type="term" value="F:metal ion binding"/>
    <property type="evidence" value="ECO:0007669"/>
    <property type="project" value="UniProtKB-KW"/>
</dbReference>
<dbReference type="InterPro" id="IPR000086">
    <property type="entry name" value="NUDIX_hydrolase_dom"/>
</dbReference>
<feature type="domain" description="Nudix hydrolase" evidence="7">
    <location>
        <begin position="50"/>
        <end position="189"/>
    </location>
</feature>
<name>A0A6P7H1M9_DIAVI</name>
<reference evidence="8" key="2">
    <citation type="submission" date="2025-05" db="UniProtKB">
        <authorList>
            <consortium name="EnsemblMetazoa"/>
        </authorList>
    </citation>
    <scope>IDENTIFICATION</scope>
</reference>
<dbReference type="Gene3D" id="3.90.79.10">
    <property type="entry name" value="Nucleoside Triphosphate Pyrophosphohydrolase"/>
    <property type="match status" value="1"/>
</dbReference>
<dbReference type="SUPFAM" id="SSF55811">
    <property type="entry name" value="Nudix"/>
    <property type="match status" value="1"/>
</dbReference>
<comment type="cofactor">
    <cofactor evidence="1">
        <name>Mn(2+)</name>
        <dbReference type="ChEBI" id="CHEBI:29035"/>
    </cofactor>
</comment>
<dbReference type="AlphaFoldDB" id="A0A6P7H1M9"/>
<accession>A0A6P7H1M9</accession>
<evidence type="ECO:0000313" key="9">
    <source>
        <dbReference type="Proteomes" id="UP001652700"/>
    </source>
</evidence>
<dbReference type="PANTHER" id="PTHR12992:SF11">
    <property type="entry name" value="MITOCHONDRIAL COENZYME A DIPHOSPHATASE NUDT8"/>
    <property type="match status" value="1"/>
</dbReference>
<protein>
    <submittedName>
        <fullName evidence="10">Nucleoside diphosphate-linked moiety X motif 8</fullName>
    </submittedName>
</protein>
<evidence type="ECO:0000256" key="1">
    <source>
        <dbReference type="ARBA" id="ARBA00001936"/>
    </source>
</evidence>
<keyword evidence="4" id="KW-0378">Hydrolase</keyword>
<evidence type="ECO:0000256" key="3">
    <source>
        <dbReference type="ARBA" id="ARBA00022723"/>
    </source>
</evidence>
<evidence type="ECO:0000313" key="8">
    <source>
        <dbReference type="EnsemblMetazoa" id="XP_050515726.1"/>
    </source>
</evidence>
<sequence length="233" mass="26290">MFRVGQRFFCSNQLSNYFSSDYLYTEENVKRTASKFASMKCIRFNKKEPEARAAVLIPLCEVDGKVALLYTLRAAHLKNHRGQVSFPGGKQDEGDKSLEATALRETHEELGIHPDDVEVWGSGNLIVTRGETCVLPVIGRVVKPLSDSLKVNPTEVEEVFTVTLEDLCKPEYLGHTQFRRRSSLPVFLAGKRRVWGLTALITNMFLTALLPNKAYSHRIKYISTVKLIEPKST</sequence>
<dbReference type="RefSeq" id="XP_028155434.1">
    <property type="nucleotide sequence ID" value="XM_028299633.1"/>
</dbReference>
<dbReference type="InParanoid" id="A0A6P7H1M9"/>
<evidence type="ECO:0000256" key="2">
    <source>
        <dbReference type="ARBA" id="ARBA00001946"/>
    </source>
</evidence>
<evidence type="ECO:0000313" key="10">
    <source>
        <dbReference type="RefSeq" id="XP_028155434.1"/>
    </source>
</evidence>
<reference evidence="10" key="1">
    <citation type="submission" date="2025-04" db="UniProtKB">
        <authorList>
            <consortium name="RefSeq"/>
        </authorList>
    </citation>
    <scope>IDENTIFICATION</scope>
</reference>
<dbReference type="Proteomes" id="UP001652700">
    <property type="component" value="Unplaced"/>
</dbReference>
<evidence type="ECO:0000259" key="7">
    <source>
        <dbReference type="PROSITE" id="PS51462"/>
    </source>
</evidence>
<keyword evidence="9" id="KW-1185">Reference proteome</keyword>
<dbReference type="PROSITE" id="PS51462">
    <property type="entry name" value="NUDIX"/>
    <property type="match status" value="1"/>
</dbReference>
<dbReference type="InterPro" id="IPR045121">
    <property type="entry name" value="CoAse"/>
</dbReference>
<gene>
    <name evidence="10" type="primary">LOC114349288</name>
</gene>
<dbReference type="Pfam" id="PF00293">
    <property type="entry name" value="NUDIX"/>
    <property type="match status" value="1"/>
</dbReference>
<keyword evidence="3" id="KW-0479">Metal-binding</keyword>
<comment type="cofactor">
    <cofactor evidence="2">
        <name>Mg(2+)</name>
        <dbReference type="ChEBI" id="CHEBI:18420"/>
    </cofactor>
</comment>
<keyword evidence="5" id="KW-0460">Magnesium</keyword>
<evidence type="ECO:0000256" key="6">
    <source>
        <dbReference type="ARBA" id="ARBA00023211"/>
    </source>
</evidence>
<dbReference type="OrthoDB" id="206213at2759"/>